<evidence type="ECO:0000313" key="9">
    <source>
        <dbReference type="Proteomes" id="UP000070188"/>
    </source>
</evidence>
<dbReference type="InterPro" id="IPR020476">
    <property type="entry name" value="Nudix_hydrolase"/>
</dbReference>
<dbReference type="InterPro" id="IPR000086">
    <property type="entry name" value="NUDIX_hydrolase_dom"/>
</dbReference>
<dbReference type="PRINTS" id="PR00502">
    <property type="entry name" value="NUDIXFAMILY"/>
</dbReference>
<accession>A0A132MYX4</accession>
<keyword evidence="3 4" id="KW-0378">Hydrolase</keyword>
<proteinExistence type="inferred from homology"/>
<evidence type="ECO:0000313" key="11">
    <source>
        <dbReference type="Proteomes" id="UP000070659"/>
    </source>
</evidence>
<reference evidence="9" key="3">
    <citation type="submission" date="2015-04" db="EMBL/GenBank/DDBJ databases">
        <title>Physiological reanalysis, assessment of diazotrophy, and genome sequences of multiple isolates of Streptomyces thermoautotrophicus.</title>
        <authorList>
            <person name="MacKellar D.C."/>
            <person name="Lieber L."/>
            <person name="Norman J."/>
            <person name="Bolger A."/>
            <person name="Tobin C."/>
            <person name="Murray J.W."/>
            <person name="Chang R."/>
            <person name="Ford T."/>
            <person name="Nguyen P.Q."/>
            <person name="Woodward J."/>
            <person name="Permingeat H."/>
            <person name="Joshi N.S."/>
            <person name="Silver P.A."/>
            <person name="Usadel B."/>
            <person name="Rutherford A.W."/>
            <person name="Friesen M."/>
            <person name="Prell J."/>
        </authorList>
    </citation>
    <scope>NUCLEOTIDE SEQUENCE [LARGE SCALE GENOMIC DNA]</scope>
    <source>
        <strain evidence="9">H1</strain>
    </source>
</reference>
<keyword evidence="9" id="KW-1185">Reference proteome</keyword>
<dbReference type="PROSITE" id="PS51462">
    <property type="entry name" value="NUDIX"/>
    <property type="match status" value="1"/>
</dbReference>
<dbReference type="Pfam" id="PF00293">
    <property type="entry name" value="NUDIX"/>
    <property type="match status" value="1"/>
</dbReference>
<dbReference type="OrthoDB" id="9761969at2"/>
<dbReference type="PATRIC" id="fig|1469144.10.peg.4449"/>
<comment type="similarity">
    <text evidence="2 4">Belongs to the Nudix hydrolase family.</text>
</comment>
<dbReference type="GO" id="GO:0016787">
    <property type="term" value="F:hydrolase activity"/>
    <property type="evidence" value="ECO:0007669"/>
    <property type="project" value="UniProtKB-KW"/>
</dbReference>
<evidence type="ECO:0000256" key="1">
    <source>
        <dbReference type="ARBA" id="ARBA00001946"/>
    </source>
</evidence>
<gene>
    <name evidence="7" type="ORF">LI90_4148</name>
    <name evidence="6" type="ORF">TH66_21830</name>
    <name evidence="8" type="ORF">TR74_17790</name>
</gene>
<sequence length="137" mass="15247">MTQQIPDSLPPIAAAIVVDDGRVLMVRRRVKEGSLSWQFPAGEVEAGESAEQAAVRETQEEVGVTVKASKVLGERIHPVTGRTMIYVACEMVDGRAHVVDAEEIAEVAWIEHRQLTEYVPYSLFQPVQEYLDVTLTR</sequence>
<feature type="domain" description="Nudix hydrolase" evidence="5">
    <location>
        <begin position="8"/>
        <end position="132"/>
    </location>
</feature>
<evidence type="ECO:0000256" key="2">
    <source>
        <dbReference type="ARBA" id="ARBA00005582"/>
    </source>
</evidence>
<reference evidence="10" key="1">
    <citation type="submission" date="2015-02" db="EMBL/GenBank/DDBJ databases">
        <title>Physiological reanalysis, assessment of diazotrophy, and genome sequences of multiple isolates of Streptomyces thermoautotrophicus.</title>
        <authorList>
            <person name="MacKellar D.C."/>
            <person name="Lieber L."/>
            <person name="Norman J."/>
            <person name="Bolger A."/>
            <person name="Tobin C."/>
            <person name="Murray J.W."/>
            <person name="Friesen M."/>
            <person name="Prell J."/>
        </authorList>
    </citation>
    <scope>NUCLEOTIDE SEQUENCE [LARGE SCALE GENOMIC DNA]</scope>
    <source>
        <strain evidence="10">UBT1</strain>
    </source>
</reference>
<dbReference type="InterPro" id="IPR020084">
    <property type="entry name" value="NUDIX_hydrolase_CS"/>
</dbReference>
<evidence type="ECO:0000313" key="6">
    <source>
        <dbReference type="EMBL" id="KWW97984.1"/>
    </source>
</evidence>
<evidence type="ECO:0000259" key="5">
    <source>
        <dbReference type="PROSITE" id="PS51462"/>
    </source>
</evidence>
<dbReference type="AlphaFoldDB" id="A0A132MYX4"/>
<dbReference type="PANTHER" id="PTHR43046:SF14">
    <property type="entry name" value="MUTT_NUDIX FAMILY PROTEIN"/>
    <property type="match status" value="1"/>
</dbReference>
<dbReference type="STRING" id="1469144.LI90_4148"/>
<reference evidence="7" key="4">
    <citation type="submission" date="2015-04" db="EMBL/GenBank/DDBJ databases">
        <title>Physiological reanalysis, assessment of diazotrophy, and genome sequences of multiple isolates of Streptomyces thermoautotrophicus.</title>
        <authorList>
            <person name="MacKellar D.C."/>
            <person name="Lieber L."/>
            <person name="Norman J."/>
            <person name="Bolger A."/>
            <person name="Tobin C."/>
            <person name="Murray J.W."/>
            <person name="Woodward J."/>
            <person name="Friesen M."/>
            <person name="Prell J."/>
        </authorList>
    </citation>
    <scope>NUCLEOTIDE SEQUENCE [LARGE SCALE GENOMIC DNA]</scope>
    <source>
        <strain evidence="7">H1</strain>
    </source>
</reference>
<evidence type="ECO:0000256" key="4">
    <source>
        <dbReference type="RuleBase" id="RU003476"/>
    </source>
</evidence>
<dbReference type="Proteomes" id="UP000070598">
    <property type="component" value="Unassembled WGS sequence"/>
</dbReference>
<name>A0A132MYX4_9ACTN</name>
<dbReference type="InterPro" id="IPR015797">
    <property type="entry name" value="NUDIX_hydrolase-like_dom_sf"/>
</dbReference>
<dbReference type="EMBL" id="LAXD01000001">
    <property type="protein sequence ID" value="KWX03098.1"/>
    <property type="molecule type" value="Genomic_DNA"/>
</dbReference>
<dbReference type="CDD" id="cd02883">
    <property type="entry name" value="NUDIX_Hydrolase"/>
    <property type="match status" value="1"/>
</dbReference>
<dbReference type="Proteomes" id="UP000070659">
    <property type="component" value="Unassembled WGS sequence"/>
</dbReference>
<dbReference type="RefSeq" id="WP_066890502.1">
    <property type="nucleotide sequence ID" value="NZ_CP171739.1"/>
</dbReference>
<dbReference type="Proteomes" id="UP000070188">
    <property type="component" value="Unassembled WGS sequence"/>
</dbReference>
<organism evidence="7 9">
    <name type="scientific">Carbonactinospora thermoautotrophica</name>
    <dbReference type="NCBI Taxonomy" id="1469144"/>
    <lineage>
        <taxon>Bacteria</taxon>
        <taxon>Bacillati</taxon>
        <taxon>Actinomycetota</taxon>
        <taxon>Actinomycetes</taxon>
        <taxon>Kitasatosporales</taxon>
        <taxon>Carbonactinosporaceae</taxon>
        <taxon>Carbonactinospora</taxon>
    </lineage>
</organism>
<comment type="cofactor">
    <cofactor evidence="1">
        <name>Mg(2+)</name>
        <dbReference type="ChEBI" id="CHEBI:18420"/>
    </cofactor>
</comment>
<dbReference type="EMBL" id="JYIJ01000019">
    <property type="protein sequence ID" value="KWW97984.1"/>
    <property type="molecule type" value="Genomic_DNA"/>
</dbReference>
<dbReference type="Gene3D" id="3.90.79.10">
    <property type="entry name" value="Nucleoside Triphosphate Pyrophosphohydrolase"/>
    <property type="match status" value="1"/>
</dbReference>
<dbReference type="SUPFAM" id="SSF55811">
    <property type="entry name" value="Nudix"/>
    <property type="match status" value="1"/>
</dbReference>
<evidence type="ECO:0000256" key="3">
    <source>
        <dbReference type="ARBA" id="ARBA00022801"/>
    </source>
</evidence>
<reference evidence="6 11" key="2">
    <citation type="submission" date="2015-02" db="EMBL/GenBank/DDBJ databases">
        <title>Physiological reanalysis, assessment of diazotrophy, and genome sequences of multiple isolates of Streptomyces thermoautotrophicus.</title>
        <authorList>
            <person name="MacKellar D.C."/>
            <person name="Lieber L."/>
            <person name="Norman J."/>
            <person name="Bolger A."/>
            <person name="Tobin C."/>
            <person name="Murray J.W."/>
            <person name="Prell J."/>
        </authorList>
    </citation>
    <scope>NUCLEOTIDE SEQUENCE [LARGE SCALE GENOMIC DNA]</scope>
    <source>
        <strain evidence="6 11">UBT1</strain>
    </source>
</reference>
<evidence type="ECO:0000313" key="8">
    <source>
        <dbReference type="EMBL" id="KWX07735.1"/>
    </source>
</evidence>
<dbReference type="PROSITE" id="PS00893">
    <property type="entry name" value="NUDIX_BOX"/>
    <property type="match status" value="1"/>
</dbReference>
<comment type="caution">
    <text evidence="7">The sequence shown here is derived from an EMBL/GenBank/DDBJ whole genome shotgun (WGS) entry which is preliminary data.</text>
</comment>
<dbReference type="EMBL" id="JYIK01001038">
    <property type="protein sequence ID" value="KWX07735.1"/>
    <property type="molecule type" value="Genomic_DNA"/>
</dbReference>
<protein>
    <submittedName>
        <fullName evidence="7">Mutator mutT protein (7,8-dihydro-8-oxoguanine-triphosphatase)</fullName>
    </submittedName>
    <submittedName>
        <fullName evidence="6">NUDIX hydrolase</fullName>
    </submittedName>
</protein>
<dbReference type="PANTHER" id="PTHR43046">
    <property type="entry name" value="GDP-MANNOSE MANNOSYL HYDROLASE"/>
    <property type="match status" value="1"/>
</dbReference>
<evidence type="ECO:0000313" key="10">
    <source>
        <dbReference type="Proteomes" id="UP000070598"/>
    </source>
</evidence>
<evidence type="ECO:0000313" key="7">
    <source>
        <dbReference type="EMBL" id="KWX03098.1"/>
    </source>
</evidence>